<reference evidence="2 3" key="1">
    <citation type="submission" date="2019-09" db="EMBL/GenBank/DDBJ databases">
        <title>Goodfellowia gen. nov., a new genus of the Pseudonocardineae related to Actinoalloteichus, containing Goodfellowia coeruleoviolacea gen. nov., comb. nov. gen. nov., comb. nov.</title>
        <authorList>
            <person name="Labeda D."/>
        </authorList>
    </citation>
    <scope>NUCLEOTIDE SEQUENCE [LARGE SCALE GENOMIC DNA]</scope>
    <source>
        <strain evidence="2 3">AN110305</strain>
    </source>
</reference>
<organism evidence="2 3">
    <name type="scientific">Solihabitans fulvus</name>
    <dbReference type="NCBI Taxonomy" id="1892852"/>
    <lineage>
        <taxon>Bacteria</taxon>
        <taxon>Bacillati</taxon>
        <taxon>Actinomycetota</taxon>
        <taxon>Actinomycetes</taxon>
        <taxon>Pseudonocardiales</taxon>
        <taxon>Pseudonocardiaceae</taxon>
        <taxon>Solihabitans</taxon>
    </lineage>
</organism>
<protein>
    <recommendedName>
        <fullName evidence="4">Secreted protein</fullName>
    </recommendedName>
</protein>
<dbReference type="OrthoDB" id="5124141at2"/>
<evidence type="ECO:0000256" key="1">
    <source>
        <dbReference type="SAM" id="MobiDB-lite"/>
    </source>
</evidence>
<feature type="region of interest" description="Disordered" evidence="1">
    <location>
        <begin position="20"/>
        <end position="43"/>
    </location>
</feature>
<dbReference type="AlphaFoldDB" id="A0A5B2W8R5"/>
<dbReference type="EMBL" id="VUOB01000108">
    <property type="protein sequence ID" value="KAA2247685.1"/>
    <property type="molecule type" value="Genomic_DNA"/>
</dbReference>
<name>A0A5B2W8R5_9PSEU</name>
<evidence type="ECO:0000313" key="3">
    <source>
        <dbReference type="Proteomes" id="UP000323454"/>
    </source>
</evidence>
<dbReference type="Proteomes" id="UP000323454">
    <property type="component" value="Unassembled WGS sequence"/>
</dbReference>
<keyword evidence="3" id="KW-1185">Reference proteome</keyword>
<sequence>MEGTAPLARPAILVDVDGPLNPFAAKPERRPRGYATHRLHPRDSPWEHTSRPLRVWLHPQHGRWLLDLAEDTGAELVWATTWEHEANRLLAPILGLPSLPVIDFDGQGQRHHGGHHGKLPAVAEWAGDRPIAWLDDEFQPLDSSWARQRTARGAPTLLVQVDPRAGVQPHHLDRIRRFLRTWESQQP</sequence>
<accession>A0A5B2W8R5</accession>
<gene>
    <name evidence="2" type="ORF">F0L68_40030</name>
</gene>
<dbReference type="Pfam" id="PF18143">
    <property type="entry name" value="HAD_SAK_2"/>
    <property type="match status" value="1"/>
</dbReference>
<evidence type="ECO:0000313" key="2">
    <source>
        <dbReference type="EMBL" id="KAA2247685.1"/>
    </source>
</evidence>
<reference evidence="2 3" key="2">
    <citation type="submission" date="2019-09" db="EMBL/GenBank/DDBJ databases">
        <authorList>
            <person name="Jin C."/>
        </authorList>
    </citation>
    <scope>NUCLEOTIDE SEQUENCE [LARGE SCALE GENOMIC DNA]</scope>
    <source>
        <strain evidence="2 3">AN110305</strain>
    </source>
</reference>
<evidence type="ECO:0008006" key="4">
    <source>
        <dbReference type="Google" id="ProtNLM"/>
    </source>
</evidence>
<proteinExistence type="predicted"/>
<comment type="caution">
    <text evidence="2">The sequence shown here is derived from an EMBL/GenBank/DDBJ whole genome shotgun (WGS) entry which is preliminary data.</text>
</comment>